<organism evidence="1 2">
    <name type="scientific">Nocardia farcinica</name>
    <dbReference type="NCBI Taxonomy" id="37329"/>
    <lineage>
        <taxon>Bacteria</taxon>
        <taxon>Bacillati</taxon>
        <taxon>Actinomycetota</taxon>
        <taxon>Actinomycetes</taxon>
        <taxon>Mycobacteriales</taxon>
        <taxon>Nocardiaceae</taxon>
        <taxon>Nocardia</taxon>
    </lineage>
</organism>
<reference evidence="2" key="1">
    <citation type="submission" date="2015-03" db="EMBL/GenBank/DDBJ databases">
        <authorList>
            <consortium name="Pathogen Informatics"/>
        </authorList>
    </citation>
    <scope>NUCLEOTIDE SEQUENCE [LARGE SCALE GENOMIC DNA]</scope>
    <source>
        <strain evidence="2">NCTC11134</strain>
        <plasmid evidence="2">2</plasmid>
    </source>
</reference>
<dbReference type="AlphaFoldDB" id="A0A0H5P4M3"/>
<keyword evidence="1" id="KW-0614">Plasmid</keyword>
<protein>
    <submittedName>
        <fullName evidence="1">Protein of uncharacterized function (DUF3705)</fullName>
    </submittedName>
</protein>
<geneLocation type="plasmid" evidence="1">
    <name>2</name>
</geneLocation>
<dbReference type="Proteomes" id="UP000057820">
    <property type="component" value="Plasmid 2"/>
</dbReference>
<name>A0A0H5P4M3_NOCFR</name>
<proteinExistence type="predicted"/>
<sequence length="92" mass="9945">MVSFFVREGDQIVAERLAVSPWAPNRLSGKGVCGLLARDLEPHCPEGFVPARLTVDLYSPVENAAFDICSAIVNASLSQNGQVRFPRFLGGL</sequence>
<evidence type="ECO:0000313" key="1">
    <source>
        <dbReference type="EMBL" id="CRY82468.1"/>
    </source>
</evidence>
<dbReference type="EMBL" id="LN868939">
    <property type="protein sequence ID" value="CRY82468.1"/>
    <property type="molecule type" value="Genomic_DNA"/>
</dbReference>
<gene>
    <name evidence="1" type="ORF">ERS450000_04969</name>
</gene>
<evidence type="ECO:0000313" key="2">
    <source>
        <dbReference type="Proteomes" id="UP000057820"/>
    </source>
</evidence>
<accession>A0A0H5P4M3</accession>
<dbReference type="KEGG" id="nfr:ERS450000_04969"/>